<evidence type="ECO:0000259" key="7">
    <source>
        <dbReference type="Pfam" id="PF07200"/>
    </source>
</evidence>
<feature type="region of interest" description="Disordered" evidence="6">
    <location>
        <begin position="523"/>
        <end position="567"/>
    </location>
</feature>
<feature type="compositionally biased region" description="Polar residues" evidence="6">
    <location>
        <begin position="1054"/>
        <end position="1073"/>
    </location>
</feature>
<evidence type="ECO:0000256" key="2">
    <source>
        <dbReference type="ARBA" id="ARBA00007617"/>
    </source>
</evidence>
<feature type="compositionally biased region" description="Acidic residues" evidence="6">
    <location>
        <begin position="1260"/>
        <end position="1301"/>
    </location>
</feature>
<gene>
    <name evidence="9" type="ORF">AK812_SmicGene41053</name>
</gene>
<dbReference type="GO" id="GO:0000813">
    <property type="term" value="C:ESCRT I complex"/>
    <property type="evidence" value="ECO:0007669"/>
    <property type="project" value="TreeGrafter"/>
</dbReference>
<feature type="compositionally biased region" description="Basic and acidic residues" evidence="6">
    <location>
        <begin position="1200"/>
        <end position="1214"/>
    </location>
</feature>
<evidence type="ECO:0000256" key="6">
    <source>
        <dbReference type="SAM" id="MobiDB-lite"/>
    </source>
</evidence>
<dbReference type="Gene3D" id="3.80.10.10">
    <property type="entry name" value="Ribonuclease Inhibitor"/>
    <property type="match status" value="1"/>
</dbReference>
<dbReference type="GO" id="GO:0006612">
    <property type="term" value="P:protein targeting to membrane"/>
    <property type="evidence" value="ECO:0007669"/>
    <property type="project" value="TreeGrafter"/>
</dbReference>
<feature type="compositionally biased region" description="Basic and acidic residues" evidence="6">
    <location>
        <begin position="1374"/>
        <end position="1409"/>
    </location>
</feature>
<evidence type="ECO:0000256" key="4">
    <source>
        <dbReference type="ARBA" id="ARBA00022753"/>
    </source>
</evidence>
<dbReference type="PANTHER" id="PTHR13678:SF2">
    <property type="entry name" value="VACUOLAR PROTEIN SORTING-ASSOCIATED PROTEIN 37A"/>
    <property type="match status" value="1"/>
</dbReference>
<comment type="similarity">
    <text evidence="2">Belongs to the VPS37 family.</text>
</comment>
<feature type="compositionally biased region" description="Basic and acidic residues" evidence="6">
    <location>
        <begin position="1476"/>
        <end position="1488"/>
    </location>
</feature>
<feature type="compositionally biased region" description="Acidic residues" evidence="6">
    <location>
        <begin position="526"/>
        <end position="536"/>
    </location>
</feature>
<evidence type="ECO:0000313" key="10">
    <source>
        <dbReference type="Proteomes" id="UP000186817"/>
    </source>
</evidence>
<dbReference type="GO" id="GO:0043162">
    <property type="term" value="P:ubiquitin-dependent protein catabolic process via the multivesicular body sorting pathway"/>
    <property type="evidence" value="ECO:0007669"/>
    <property type="project" value="TreeGrafter"/>
</dbReference>
<feature type="domain" description="VPS37 C-terminal" evidence="7">
    <location>
        <begin position="1013"/>
        <end position="1159"/>
    </location>
</feature>
<feature type="compositionally biased region" description="Basic residues" evidence="6">
    <location>
        <begin position="1410"/>
        <end position="1423"/>
    </location>
</feature>
<evidence type="ECO:0000256" key="3">
    <source>
        <dbReference type="ARBA" id="ARBA00022448"/>
    </source>
</evidence>
<dbReference type="Proteomes" id="UP000186817">
    <property type="component" value="Unassembled WGS sequence"/>
</dbReference>
<feature type="compositionally biased region" description="Basic and acidic residues" evidence="6">
    <location>
        <begin position="1302"/>
        <end position="1340"/>
    </location>
</feature>
<feature type="region of interest" description="Disordered" evidence="6">
    <location>
        <begin position="1050"/>
        <end position="1073"/>
    </location>
</feature>
<evidence type="ECO:0000256" key="1">
    <source>
        <dbReference type="ARBA" id="ARBA00004177"/>
    </source>
</evidence>
<proteinExistence type="inferred from homology"/>
<keyword evidence="4" id="KW-0967">Endosome</keyword>
<dbReference type="GO" id="GO:0006623">
    <property type="term" value="P:protein targeting to vacuole"/>
    <property type="evidence" value="ECO:0007669"/>
    <property type="project" value="TreeGrafter"/>
</dbReference>
<organism evidence="9 10">
    <name type="scientific">Symbiodinium microadriaticum</name>
    <name type="common">Dinoflagellate</name>
    <name type="synonym">Zooxanthella microadriatica</name>
    <dbReference type="NCBI Taxonomy" id="2951"/>
    <lineage>
        <taxon>Eukaryota</taxon>
        <taxon>Sar</taxon>
        <taxon>Alveolata</taxon>
        <taxon>Dinophyceae</taxon>
        <taxon>Suessiales</taxon>
        <taxon>Symbiodiniaceae</taxon>
        <taxon>Symbiodinium</taxon>
    </lineage>
</organism>
<feature type="compositionally biased region" description="Basic and acidic residues" evidence="6">
    <location>
        <begin position="1458"/>
        <end position="1467"/>
    </location>
</feature>
<feature type="region of interest" description="Disordered" evidence="6">
    <location>
        <begin position="668"/>
        <end position="724"/>
    </location>
</feature>
<feature type="compositionally biased region" description="Low complexity" evidence="6">
    <location>
        <begin position="1573"/>
        <end position="1583"/>
    </location>
</feature>
<feature type="compositionally biased region" description="Basic and acidic residues" evidence="6">
    <location>
        <begin position="926"/>
        <end position="935"/>
    </location>
</feature>
<feature type="compositionally biased region" description="Gly residues" evidence="6">
    <location>
        <begin position="711"/>
        <end position="723"/>
    </location>
</feature>
<keyword evidence="10" id="KW-1185">Reference proteome</keyword>
<feature type="compositionally biased region" description="Basic and acidic residues" evidence="6">
    <location>
        <begin position="678"/>
        <end position="710"/>
    </location>
</feature>
<protein>
    <submittedName>
        <fullName evidence="9">Uncharacterized protein</fullName>
    </submittedName>
</protein>
<feature type="region of interest" description="Disordered" evidence="6">
    <location>
        <begin position="1"/>
        <end position="21"/>
    </location>
</feature>
<feature type="compositionally biased region" description="Acidic residues" evidence="6">
    <location>
        <begin position="1584"/>
        <end position="1609"/>
    </location>
</feature>
<reference evidence="9 10" key="1">
    <citation type="submission" date="2016-02" db="EMBL/GenBank/DDBJ databases">
        <title>Genome analysis of coral dinoflagellate symbionts highlights evolutionary adaptations to a symbiotic lifestyle.</title>
        <authorList>
            <person name="Aranda M."/>
            <person name="Li Y."/>
            <person name="Liew Y.J."/>
            <person name="Baumgarten S."/>
            <person name="Simakov O."/>
            <person name="Wilson M."/>
            <person name="Piel J."/>
            <person name="Ashoor H."/>
            <person name="Bougouffa S."/>
            <person name="Bajic V.B."/>
            <person name="Ryu T."/>
            <person name="Ravasi T."/>
            <person name="Bayer T."/>
            <person name="Micklem G."/>
            <person name="Kim H."/>
            <person name="Bhak J."/>
            <person name="Lajeunesse T.C."/>
            <person name="Voolstra C.R."/>
        </authorList>
    </citation>
    <scope>NUCLEOTIDE SEQUENCE [LARGE SCALE GENOMIC DNA]</scope>
    <source>
        <strain evidence="9 10">CCMP2467</strain>
    </source>
</reference>
<feature type="compositionally biased region" description="Polar residues" evidence="6">
    <location>
        <begin position="1221"/>
        <end position="1232"/>
    </location>
</feature>
<comment type="subcellular location">
    <subcellularLocation>
        <location evidence="1">Endosome</location>
    </subcellularLocation>
</comment>
<feature type="region of interest" description="Disordered" evidence="6">
    <location>
        <begin position="901"/>
        <end position="935"/>
    </location>
</feature>
<keyword evidence="3" id="KW-0813">Transport</keyword>
<dbReference type="OrthoDB" id="397265at2759"/>
<feature type="compositionally biased region" description="Low complexity" evidence="6">
    <location>
        <begin position="1513"/>
        <end position="1533"/>
    </location>
</feature>
<dbReference type="SMART" id="SM00368">
    <property type="entry name" value="LRR_RI"/>
    <property type="match status" value="2"/>
</dbReference>
<feature type="region of interest" description="Disordered" evidence="6">
    <location>
        <begin position="1200"/>
        <end position="1609"/>
    </location>
</feature>
<dbReference type="Pfam" id="PF22675">
    <property type="entry name" value="KH-I_KHDC4-BBP"/>
    <property type="match status" value="1"/>
</dbReference>
<dbReference type="SUPFAM" id="SSF52047">
    <property type="entry name" value="RNI-like"/>
    <property type="match status" value="1"/>
</dbReference>
<feature type="region of interest" description="Disordered" evidence="6">
    <location>
        <begin position="986"/>
        <end position="1005"/>
    </location>
</feature>
<dbReference type="PANTHER" id="PTHR13678">
    <property type="entry name" value="VACUOLAR PROTEIN SORTING-ASSOCIATED PROTEIN 37"/>
    <property type="match status" value="1"/>
</dbReference>
<dbReference type="InterPro" id="IPR036612">
    <property type="entry name" value="KH_dom_type_1_sf"/>
</dbReference>
<accession>A0A1Q9C746</accession>
<name>A0A1Q9C746_SYMMI</name>
<dbReference type="InterPro" id="IPR001611">
    <property type="entry name" value="Leu-rich_rpt"/>
</dbReference>
<feature type="compositionally biased region" description="Basic and acidic residues" evidence="6">
    <location>
        <begin position="1246"/>
        <end position="1259"/>
    </location>
</feature>
<feature type="domain" description="KHDC4/BBP-like KH-domain type I" evidence="8">
    <location>
        <begin position="736"/>
        <end position="810"/>
    </location>
</feature>
<feature type="compositionally biased region" description="Low complexity" evidence="6">
    <location>
        <begin position="1543"/>
        <end position="1566"/>
    </location>
</feature>
<dbReference type="InterPro" id="IPR032675">
    <property type="entry name" value="LRR_dom_sf"/>
</dbReference>
<dbReference type="EMBL" id="LSRX01001568">
    <property type="protein sequence ID" value="OLP78746.1"/>
    <property type="molecule type" value="Genomic_DNA"/>
</dbReference>
<keyword evidence="5" id="KW-0653">Protein transport</keyword>
<evidence type="ECO:0000313" key="9">
    <source>
        <dbReference type="EMBL" id="OLP78746.1"/>
    </source>
</evidence>
<dbReference type="Pfam" id="PF07200">
    <property type="entry name" value="Mod_r"/>
    <property type="match status" value="1"/>
</dbReference>
<feature type="compositionally biased region" description="Basic and acidic residues" evidence="6">
    <location>
        <begin position="1347"/>
        <end position="1367"/>
    </location>
</feature>
<comment type="caution">
    <text evidence="9">The sequence shown here is derived from an EMBL/GenBank/DDBJ whole genome shotgun (WGS) entry which is preliminary data.</text>
</comment>
<evidence type="ECO:0000259" key="8">
    <source>
        <dbReference type="Pfam" id="PF22675"/>
    </source>
</evidence>
<dbReference type="Pfam" id="PF13516">
    <property type="entry name" value="LRR_6"/>
    <property type="match status" value="2"/>
</dbReference>
<dbReference type="InterPro" id="IPR055256">
    <property type="entry name" value="KH_1_KHDC4/BBP-like"/>
</dbReference>
<sequence>MSIVGESPPAPRRARRVTSAWSAEPAATVEDLKEFRKEARRLPEAGAVETGDLVVVVEPSRSWHGRVCQTEFADAGATLWLKKVEDVELSLSKLSAEICTLPKRGRETEPKALRRRDVVRLPWPGLRRPPPPMTEQHYMAQDWDKLSDKRFSPGRLSSTWDSMDAPSRRKYRGASVAAIEVYQQVAQWRLRMHALLKELLDVAPKPQVNAYMLYTMEKSKKPAEPLRPWQDVKEEYQKLVVRRNQQLREMRDLYIEVLLGAGWSQHRSHLFPRSASRCMLTLLMCSRNRLSAEGLRKVLELCSRCEKLRVLKLYKNDINDDGAQALSRFVRKCYTLEELHLSHNRFTERGVELLVRAAEEARTQAKSSVPLWTRLEQNEVKNPDKVLEYLTKEYSVCGRKHRDLCSTKHCHYGAKVLKAGHQRPRLPVPRAARPFATERKRIVSPQQRRHFVTTARTAVQWFGFDCAKEREMLWDATTSSSSADVPALCRFNVAISSAWWADVADVDCNFLSVEKAPQSRRWADLCDSDESDDEQDQAQSSSAPPRDSQRDSKVSSPVKPRWADLAEDIHQQETTARMLRLKARKHLKTKVPPHIIEPLLFTVRWSYKSAKWWKNSHADDSKATSSAAAYDYGYGRKSQWRPAGESYGQAAHRNWSLCPVMFHTGGDALQGQGRRQGRWQEGKADGKGGGKMDFKGKMEDKGGGKMDGKGGGKSSKGGGGAGGSKCQCQYIIGIEEEGQHMKDIAEKTGAAQLQAKLRLRGRGSKFLEGPEQKALPSAFSESKCESSDPLMLCVSVPDPASYEEAKPVAQERHLVSSLLEDIYIQYREFQLSEGLKPKNLQVNLHEGDHALALKQLSLRLTAALTFSIIQPQAMASCDSASVAELYIEQVHLPHFHFQRDEFGHANNDGPRKRKWAPPPEPVEDTDPWKDTDWREGRDDWFDGCPEAFRKVPEWEEPARKKWRTEEEDWDGTGEPRPSGVKVVAVLPKTSPQPPPTPESRLPAVPSTFSELDNYSLSELQNLRANKPALDDLILEQTDVKALQKQLETARMENRSTAQSILSQESGTQSTSQDYASVSQALSATKASVEALSAQRDEILQKRSPEQLCVMLNGQAHTADAAAEDLLRDALEARQSLNASALAQFKQQFVQQKMEKHTRLALKSSLVGSKRFCVSNLRSAEVFKMSGGIFMRAMGAIVAKKDDDDGARPENEPSKPSRPPRVQNNVASRTLSQLGVLAGERRKAKVLLKEAPRGPVKKEDDLDDEDEDKDVEEEDVDEAEEASEAEKEAEEEEEMEDEEEEVAEPKRRGQEREEDDHYSSRRPPEPRGMHADRLDRRDERAARHHASPRRERREADGRGAGRDREMRRSPRRRHEGATRREEAGRRRGERDRGDRRRRENARREERDRSRRATRRRSRSRHEHRRGNEEASRLQRRRGERGERERPRRRGSAASNRLAAGERTEKLLEKMQGTRGRGQREAAKAPESKKVVATKQEPNDANKQQQALPPLVATRAKAAPRRPQQNAPQNQPVPAMGTSRPKASTKPPGASKTAPAAAKATATATAKAVGDGNESEYTYTEASEYTYEDVEGEEEEEAVEVEDDEEEEDDE</sequence>
<dbReference type="InterPro" id="IPR009851">
    <property type="entry name" value="Mod_r"/>
</dbReference>
<evidence type="ECO:0000256" key="5">
    <source>
        <dbReference type="ARBA" id="ARBA00022927"/>
    </source>
</evidence>
<dbReference type="Gene3D" id="3.30.1370.10">
    <property type="entry name" value="K Homology domain, type 1"/>
    <property type="match status" value="1"/>
</dbReference>
<dbReference type="GO" id="GO:0003723">
    <property type="term" value="F:RNA binding"/>
    <property type="evidence" value="ECO:0007669"/>
    <property type="project" value="InterPro"/>
</dbReference>